<evidence type="ECO:0000256" key="9">
    <source>
        <dbReference type="ARBA" id="ARBA00023136"/>
    </source>
</evidence>
<dbReference type="GO" id="GO:0015627">
    <property type="term" value="C:type II protein secretion system complex"/>
    <property type="evidence" value="ECO:0007669"/>
    <property type="project" value="InterPro"/>
</dbReference>
<keyword evidence="8" id="KW-0653">Protein transport</keyword>
<dbReference type="EMBL" id="ARZY01000006">
    <property type="protein sequence ID" value="EWH11240.1"/>
    <property type="molecule type" value="Genomic_DNA"/>
</dbReference>
<reference evidence="11 12" key="1">
    <citation type="journal article" date="2014" name="Genome Announc.">
        <title>Draft Genome Sequence of the Agar-Degrading Bacterium Catenovulum sp. Strain DS-2, Isolated from Intestines of Haliotis diversicolor.</title>
        <authorList>
            <person name="Shan D."/>
            <person name="Li X."/>
            <person name="Gu Z."/>
            <person name="Wei G."/>
            <person name="Gao Z."/>
            <person name="Shao Z."/>
        </authorList>
    </citation>
    <scope>NUCLEOTIDE SEQUENCE [LARGE SCALE GENOMIC DNA]</scope>
    <source>
        <strain evidence="11 12">DS-2</strain>
    </source>
</reference>
<evidence type="ECO:0000256" key="6">
    <source>
        <dbReference type="ARBA" id="ARBA00022519"/>
    </source>
</evidence>
<evidence type="ECO:0000256" key="10">
    <source>
        <dbReference type="ARBA" id="ARBA00030772"/>
    </source>
</evidence>
<evidence type="ECO:0000256" key="2">
    <source>
        <dbReference type="ARBA" id="ARBA00007208"/>
    </source>
</evidence>
<keyword evidence="4" id="KW-0813">Transport</keyword>
<dbReference type="Proteomes" id="UP000019276">
    <property type="component" value="Unassembled WGS sequence"/>
</dbReference>
<keyword evidence="7" id="KW-0812">Transmembrane</keyword>
<dbReference type="GO" id="GO:0005886">
    <property type="term" value="C:plasma membrane"/>
    <property type="evidence" value="ECO:0007669"/>
    <property type="project" value="UniProtKB-SubCell"/>
</dbReference>
<dbReference type="AlphaFoldDB" id="W7R0W3"/>
<organism evidence="11 12">
    <name type="scientific">Catenovulum agarivorans DS-2</name>
    <dbReference type="NCBI Taxonomy" id="1328313"/>
    <lineage>
        <taxon>Bacteria</taxon>
        <taxon>Pseudomonadati</taxon>
        <taxon>Pseudomonadota</taxon>
        <taxon>Gammaproteobacteria</taxon>
        <taxon>Alteromonadales</taxon>
        <taxon>Alteromonadaceae</taxon>
        <taxon>Catenovulum</taxon>
    </lineage>
</organism>
<dbReference type="GO" id="GO:0015628">
    <property type="term" value="P:protein secretion by the type II secretion system"/>
    <property type="evidence" value="ECO:0007669"/>
    <property type="project" value="InterPro"/>
</dbReference>
<evidence type="ECO:0000256" key="1">
    <source>
        <dbReference type="ARBA" id="ARBA00004533"/>
    </source>
</evidence>
<name>W7R0W3_9ALTE</name>
<dbReference type="InterPro" id="IPR022792">
    <property type="entry name" value="T2SS_protein-GspN"/>
</dbReference>
<comment type="similarity">
    <text evidence="2">Belongs to the GSP N family.</text>
</comment>
<evidence type="ECO:0000256" key="4">
    <source>
        <dbReference type="ARBA" id="ARBA00022448"/>
    </source>
</evidence>
<dbReference type="Pfam" id="PF01203">
    <property type="entry name" value="T2SSN"/>
    <property type="match status" value="1"/>
</dbReference>
<sequence length="251" mass="27376">MKQWIGRITWALLAYLVFLIATIPAHLVTAQLPKINKLQLGNVSGTIWQGQMDMLQYDKVLLKDVKWQVNFMSLFTGKVAADIEFGHPRKLLEPQGSLVVQAGLSSTVVKDIKIKLPADLIAQQVNIPFPVVASGLVEANLPVVEAGKPVCAQLDGTINWRMASVEAMNNRFNYGDISAKLSCDKGAAQALVSGNQDILEIDLKGRLNTMKNYALGGYIALGPKADKALQGAIRFLGNPDADGRYQIKFSQ</sequence>
<evidence type="ECO:0000313" key="11">
    <source>
        <dbReference type="EMBL" id="EWH11240.1"/>
    </source>
</evidence>
<dbReference type="OrthoDB" id="6118198at2"/>
<comment type="subcellular location">
    <subcellularLocation>
        <location evidence="1">Cell inner membrane</location>
    </subcellularLocation>
</comment>
<evidence type="ECO:0000313" key="12">
    <source>
        <dbReference type="Proteomes" id="UP000019276"/>
    </source>
</evidence>
<evidence type="ECO:0000256" key="5">
    <source>
        <dbReference type="ARBA" id="ARBA00022475"/>
    </source>
</evidence>
<evidence type="ECO:0000256" key="8">
    <source>
        <dbReference type="ARBA" id="ARBA00022927"/>
    </source>
</evidence>
<protein>
    <recommendedName>
        <fullName evidence="3">Type II secretion system protein N</fullName>
    </recommendedName>
    <alternativeName>
        <fullName evidence="10">General secretion pathway protein N</fullName>
    </alternativeName>
</protein>
<dbReference type="eggNOG" id="ENOG5032RTB">
    <property type="taxonomic scope" value="Bacteria"/>
</dbReference>
<dbReference type="STRING" id="1328313.DS2_05265"/>
<dbReference type="RefSeq" id="WP_035013605.1">
    <property type="nucleotide sequence ID" value="NZ_ARZY01000006.1"/>
</dbReference>
<accession>W7R0W3</accession>
<keyword evidence="9" id="KW-0472">Membrane</keyword>
<keyword evidence="6" id="KW-0997">Cell inner membrane</keyword>
<keyword evidence="5" id="KW-1003">Cell membrane</keyword>
<evidence type="ECO:0000256" key="7">
    <source>
        <dbReference type="ARBA" id="ARBA00022692"/>
    </source>
</evidence>
<evidence type="ECO:0000256" key="3">
    <source>
        <dbReference type="ARBA" id="ARBA00021563"/>
    </source>
</evidence>
<proteinExistence type="inferred from homology"/>
<keyword evidence="12" id="KW-1185">Reference proteome</keyword>
<comment type="caution">
    <text evidence="11">The sequence shown here is derived from an EMBL/GenBank/DDBJ whole genome shotgun (WGS) entry which is preliminary data.</text>
</comment>
<gene>
    <name evidence="11" type="ORF">DS2_05265</name>
</gene>